<accession>A0ABD1EZC0</accession>
<proteinExistence type="predicted"/>
<feature type="coiled-coil region" evidence="1">
    <location>
        <begin position="95"/>
        <end position="122"/>
    </location>
</feature>
<reference evidence="2 3" key="1">
    <citation type="submission" date="2024-05" db="EMBL/GenBank/DDBJ databases">
        <title>Genetic variation in Jamaican populations of the coffee berry borer (Hypothenemus hampei).</title>
        <authorList>
            <person name="Errbii M."/>
            <person name="Myrie A."/>
        </authorList>
    </citation>
    <scope>NUCLEOTIDE SEQUENCE [LARGE SCALE GENOMIC DNA]</scope>
    <source>
        <strain evidence="2">JA-Hopewell-2020-01-JO</strain>
        <tissue evidence="2">Whole body</tissue>
    </source>
</reference>
<organism evidence="2 3">
    <name type="scientific">Hypothenemus hampei</name>
    <name type="common">Coffee berry borer</name>
    <dbReference type="NCBI Taxonomy" id="57062"/>
    <lineage>
        <taxon>Eukaryota</taxon>
        <taxon>Metazoa</taxon>
        <taxon>Ecdysozoa</taxon>
        <taxon>Arthropoda</taxon>
        <taxon>Hexapoda</taxon>
        <taxon>Insecta</taxon>
        <taxon>Pterygota</taxon>
        <taxon>Neoptera</taxon>
        <taxon>Endopterygota</taxon>
        <taxon>Coleoptera</taxon>
        <taxon>Polyphaga</taxon>
        <taxon>Cucujiformia</taxon>
        <taxon>Curculionidae</taxon>
        <taxon>Scolytinae</taxon>
        <taxon>Hypothenemus</taxon>
    </lineage>
</organism>
<evidence type="ECO:0000313" key="2">
    <source>
        <dbReference type="EMBL" id="KAL1502776.1"/>
    </source>
</evidence>
<dbReference type="Proteomes" id="UP001566132">
    <property type="component" value="Unassembled WGS sequence"/>
</dbReference>
<evidence type="ECO:0008006" key="4">
    <source>
        <dbReference type="Google" id="ProtNLM"/>
    </source>
</evidence>
<keyword evidence="3" id="KW-1185">Reference proteome</keyword>
<dbReference type="AlphaFoldDB" id="A0ABD1EZC0"/>
<evidence type="ECO:0000313" key="3">
    <source>
        <dbReference type="Proteomes" id="UP001566132"/>
    </source>
</evidence>
<protein>
    <recommendedName>
        <fullName evidence="4">OTU domain-containing protein</fullName>
    </recommendedName>
</protein>
<keyword evidence="1" id="KW-0175">Coiled coil</keyword>
<name>A0ABD1EZC0_HYPHA</name>
<dbReference type="EMBL" id="JBDJPC010000005">
    <property type="protein sequence ID" value="KAL1502776.1"/>
    <property type="molecule type" value="Genomic_DNA"/>
</dbReference>
<comment type="caution">
    <text evidence="2">The sequence shown here is derived from an EMBL/GenBank/DDBJ whole genome shotgun (WGS) entry which is preliminary data.</text>
</comment>
<evidence type="ECO:0000256" key="1">
    <source>
        <dbReference type="SAM" id="Coils"/>
    </source>
</evidence>
<gene>
    <name evidence="2" type="ORF">ABEB36_007874</name>
</gene>
<sequence length="1102" mass="126790">MSNNTPNSIKKCDTEGDGNCFFHAVFGEKNDIGNYEVKNANAMREEWHNFLSQYTSLKDQKMTGLLKEQLTKIFQFFLDNPQDLTGKSEQIATLASEAISDRKQAEQDVEQLKDNNVKKFSQDLSFSFRDKIYEIIKIAREKENKGVLTPDRLRNDENQLLNEVCANLKDCALQYNPDLDEKEYNTKYNIQFIVGSFLENSTLYENYLLAIKSHTYYILFEEIPIIASLANIKVIIHYEDDNGNQKIEIEPNQGLINSGYSLHKEIWGTKKEAIIFHQYDHFSHAEYDTPDVRNQQCTPIREYSNANEETTPKSHINKLSNRFSGMKIVNPDELSSSSNLVASRKQNDVSYPENYQYLLVRCEYKVRFEGTSAFDMLESIFWGGYFRSTSQGGNSDRVANVVKTKVEKTYINNTIEKSSSTKKKVSPTKSGSIFSPWRHDEYKKIFYTKLIPKEINKNNDTDLYDKLLQYKIGICSIVVKNFSELVISDKKIRVYIENDYPCIMVQVIQFAESKEKKEQASLYKIVQAYFTAITNKVAFNLKIPIELVNRASFGHNIPSVSVTEKSFRISIGIVPECYAEVLVKSLEFLNDKFLVPLLNRDETKTMFKVDFDPEKMSDDNNICYNNNIEINKEKDTKRQSKDKTIINTKDNSKVESWKEGDLLLEVLCKVGDSSGRKVSFQITRCNRYIELLCDYVHEYLFTTDDTKDIAKPLNNILQKIVSKNLEKSDYTNSQFQFSNEEINVIKGDQKFWKIIQNISSNFKEVGENHLSEAINSKKIKGLYQCLEKANLEFIRNSSNQQSEDGYGSSSDCEIEFENIKFYSKKVTVATGMKATSLALFLSIYQVGELKVDTKYMYYETHCVKDFVQNILSEIKKPFSAGHINLSYAKFFPLEWEKKSKNLDEMSSGVIKFIDLNYCAAKGTNSKVDLKEIKNNLKSVKMIVLDYTSATTDKISEAIQLFIKEVPVLLLVSSGLKNEQIGADMNPYGTLRILATDRNDLNRLYYTLIACLGSNEKLPRESHNIRRAYKAIGASPTSKRLYTEDREYCYKSYTDEKYGHLAAFIENGNKLSDVLKIIIVLFSSEYGKECDKIKFLGLHNVLM</sequence>